<reference evidence="1 2" key="1">
    <citation type="submission" date="2018-02" db="EMBL/GenBank/DDBJ databases">
        <title>A novel lanthanide dependent methylotroph, Methylotenera sp. La3113.</title>
        <authorList>
            <person name="Lv H."/>
            <person name="Tani A."/>
        </authorList>
    </citation>
    <scope>NUCLEOTIDE SEQUENCE [LARGE SCALE GENOMIC DNA]</scope>
    <source>
        <strain evidence="1 2">La3113</strain>
    </source>
</reference>
<comment type="caution">
    <text evidence="1">The sequence shown here is derived from an EMBL/GenBank/DDBJ whole genome shotgun (WGS) entry which is preliminary data.</text>
</comment>
<evidence type="ECO:0000313" key="2">
    <source>
        <dbReference type="Proteomes" id="UP000297706"/>
    </source>
</evidence>
<dbReference type="OrthoDB" id="7363684at2"/>
<proteinExistence type="predicted"/>
<protein>
    <submittedName>
        <fullName evidence="1">Uncharacterized protein</fullName>
    </submittedName>
</protein>
<organism evidence="1 2">
    <name type="scientific">Methylotenera oryzisoli</name>
    <dbReference type="NCBI Taxonomy" id="2080758"/>
    <lineage>
        <taxon>Bacteria</taxon>
        <taxon>Pseudomonadati</taxon>
        <taxon>Pseudomonadota</taxon>
        <taxon>Betaproteobacteria</taxon>
        <taxon>Nitrosomonadales</taxon>
        <taxon>Methylophilaceae</taxon>
        <taxon>Methylotenera</taxon>
    </lineage>
</organism>
<dbReference type="RefSeq" id="WP_135277112.1">
    <property type="nucleotide sequence ID" value="NZ_PQVH01000008.1"/>
</dbReference>
<dbReference type="EMBL" id="PQVH01000008">
    <property type="protein sequence ID" value="TFW71570.1"/>
    <property type="molecule type" value="Genomic_DNA"/>
</dbReference>
<dbReference type="AlphaFoldDB" id="A0A4Y9VRW8"/>
<accession>A0A4Y9VRW8</accession>
<dbReference type="InterPro" id="IPR045471">
    <property type="entry name" value="DUF6494"/>
</dbReference>
<name>A0A4Y9VRW8_9PROT</name>
<dbReference type="Pfam" id="PF20104">
    <property type="entry name" value="DUF6494"/>
    <property type="match status" value="1"/>
</dbReference>
<sequence>MNNETFNMSIRQFLKMAGISSQREIEQAVARASANNTLKGNEHLPVKMTLTISALNLNVSFDGTIDLG</sequence>
<dbReference type="Proteomes" id="UP000297706">
    <property type="component" value="Unassembled WGS sequence"/>
</dbReference>
<evidence type="ECO:0000313" key="1">
    <source>
        <dbReference type="EMBL" id="TFW71570.1"/>
    </source>
</evidence>
<gene>
    <name evidence="1" type="ORF">C3Y98_05595</name>
</gene>
<keyword evidence="2" id="KW-1185">Reference proteome</keyword>